<dbReference type="InterPro" id="IPR002355">
    <property type="entry name" value="Cu_oxidase_Cu_BS"/>
</dbReference>
<evidence type="ECO:0000259" key="5">
    <source>
        <dbReference type="Pfam" id="PF07731"/>
    </source>
</evidence>
<sequence length="471" mass="51887">MPVPQQLEPTRRTSDTDYYEIVQSPATVEIIPGLRTPIMGYNGTFPGPTIVQNPGRRVVVTHKNALSVPTVVHLHGGTTPDDSDGYPTDFVLPAQTYGTFPTMPAMPAMPGMPAMSDPDAVVTRMQRDYTYPPQPRAGTLWYHDHRMAFTGPSVYRGLAGFHIAHDTEEQALPLPRGARDVPLMIADRAFASDGSFMYPAIDPTMRTTPGVDKPWVNGVMGDVILVNGAPWPVMKVDTARYRFRILNASNARTYQLALQNSSQGFTQIGTDHGLLPAPLHQDTVVIAPAERFDVVVDFSGHKVGDEITLVNRLGSDSTAAVMHFVVARATKDSSSIPSTLSRTSPITPSGSMTRRTMKFHRGGQGEWLINDQAFDPSVSQADVPAGSTEIWTIISDFHHPFHIHNATVQVISRDGKAPGRYDQGWKDTVFVNKGEKVQLAIRFSDLKGRFVFHCHNLEHEDMAMMATFRIT</sequence>
<evidence type="ECO:0000313" key="7">
    <source>
        <dbReference type="EMBL" id="MBM9506584.1"/>
    </source>
</evidence>
<feature type="domain" description="Plastocyanin-like" evidence="6">
    <location>
        <begin position="28"/>
        <end position="88"/>
    </location>
</feature>
<proteinExistence type="inferred from homology"/>
<feature type="domain" description="Plastocyanin-like" evidence="5">
    <location>
        <begin position="361"/>
        <end position="470"/>
    </location>
</feature>
<dbReference type="PANTHER" id="PTHR48267:SF1">
    <property type="entry name" value="BILIRUBIN OXIDASE"/>
    <property type="match status" value="1"/>
</dbReference>
<comment type="similarity">
    <text evidence="1">Belongs to the multicopper oxidase family.</text>
</comment>
<dbReference type="InterPro" id="IPR008972">
    <property type="entry name" value="Cupredoxin"/>
</dbReference>
<dbReference type="Pfam" id="PF00394">
    <property type="entry name" value="Cu-oxidase"/>
    <property type="match status" value="1"/>
</dbReference>
<dbReference type="EMBL" id="JADKYB010000009">
    <property type="protein sequence ID" value="MBM9506584.1"/>
    <property type="molecule type" value="Genomic_DNA"/>
</dbReference>
<evidence type="ECO:0000256" key="3">
    <source>
        <dbReference type="ARBA" id="ARBA00023002"/>
    </source>
</evidence>
<comment type="caution">
    <text evidence="7">The sequence shown here is derived from an EMBL/GenBank/DDBJ whole genome shotgun (WGS) entry which is preliminary data.</text>
</comment>
<dbReference type="Gene3D" id="2.60.40.420">
    <property type="entry name" value="Cupredoxins - blue copper proteins"/>
    <property type="match status" value="3"/>
</dbReference>
<evidence type="ECO:0000313" key="8">
    <source>
        <dbReference type="Proteomes" id="UP000749040"/>
    </source>
</evidence>
<feature type="domain" description="Plastocyanin-like" evidence="4">
    <location>
        <begin position="223"/>
        <end position="300"/>
    </location>
</feature>
<dbReference type="Pfam" id="PF07732">
    <property type="entry name" value="Cu-oxidase_3"/>
    <property type="match status" value="1"/>
</dbReference>
<dbReference type="InterPro" id="IPR011707">
    <property type="entry name" value="Cu-oxidase-like_N"/>
</dbReference>
<keyword evidence="3" id="KW-0560">Oxidoreductase</keyword>
<evidence type="ECO:0000256" key="2">
    <source>
        <dbReference type="ARBA" id="ARBA00022723"/>
    </source>
</evidence>
<evidence type="ECO:0000259" key="4">
    <source>
        <dbReference type="Pfam" id="PF00394"/>
    </source>
</evidence>
<protein>
    <submittedName>
        <fullName evidence="7">Multicopper oxidase family protein</fullName>
    </submittedName>
</protein>
<keyword evidence="8" id="KW-1185">Reference proteome</keyword>
<dbReference type="Pfam" id="PF07731">
    <property type="entry name" value="Cu-oxidase_2"/>
    <property type="match status" value="1"/>
</dbReference>
<evidence type="ECO:0000259" key="6">
    <source>
        <dbReference type="Pfam" id="PF07732"/>
    </source>
</evidence>
<dbReference type="InterPro" id="IPR011706">
    <property type="entry name" value="Cu-oxidase_C"/>
</dbReference>
<keyword evidence="2" id="KW-0479">Metal-binding</keyword>
<dbReference type="InterPro" id="IPR001117">
    <property type="entry name" value="Cu-oxidase_2nd"/>
</dbReference>
<accession>A0ABS2TTD0</accession>
<organism evidence="7 8">
    <name type="scientific">Actinacidiphila acididurans</name>
    <dbReference type="NCBI Taxonomy" id="2784346"/>
    <lineage>
        <taxon>Bacteria</taxon>
        <taxon>Bacillati</taxon>
        <taxon>Actinomycetota</taxon>
        <taxon>Actinomycetes</taxon>
        <taxon>Kitasatosporales</taxon>
        <taxon>Streptomycetaceae</taxon>
        <taxon>Actinacidiphila</taxon>
    </lineage>
</organism>
<dbReference type="PROSITE" id="PS00080">
    <property type="entry name" value="MULTICOPPER_OXIDASE2"/>
    <property type="match status" value="1"/>
</dbReference>
<name>A0ABS2TTD0_9ACTN</name>
<dbReference type="SUPFAM" id="SSF49503">
    <property type="entry name" value="Cupredoxins"/>
    <property type="match status" value="3"/>
</dbReference>
<gene>
    <name evidence="7" type="ORF">ITX44_18890</name>
</gene>
<dbReference type="PANTHER" id="PTHR48267">
    <property type="entry name" value="CUPREDOXIN SUPERFAMILY PROTEIN"/>
    <property type="match status" value="1"/>
</dbReference>
<evidence type="ECO:0000256" key="1">
    <source>
        <dbReference type="ARBA" id="ARBA00010609"/>
    </source>
</evidence>
<dbReference type="InterPro" id="IPR045087">
    <property type="entry name" value="Cu-oxidase_fam"/>
</dbReference>
<reference evidence="7 8" key="1">
    <citation type="submission" date="2021-01" db="EMBL/GenBank/DDBJ databases">
        <title>Streptomyces acididurans sp. nov., isolated from a peat swamp forest soil.</title>
        <authorList>
            <person name="Chantavorakit T."/>
            <person name="Duangmal K."/>
        </authorList>
    </citation>
    <scope>NUCLEOTIDE SEQUENCE [LARGE SCALE GENOMIC DNA]</scope>
    <source>
        <strain evidence="7 8">KK5PA1</strain>
    </source>
</reference>
<dbReference type="Proteomes" id="UP000749040">
    <property type="component" value="Unassembled WGS sequence"/>
</dbReference>